<feature type="domain" description="RCK N-terminal" evidence="3">
    <location>
        <begin position="1"/>
        <end position="122"/>
    </location>
</feature>
<keyword evidence="1" id="KW-0813">Transport</keyword>
<dbReference type="PANTHER" id="PTHR43833">
    <property type="entry name" value="POTASSIUM CHANNEL PROTEIN 2-RELATED-RELATED"/>
    <property type="match status" value="1"/>
</dbReference>
<evidence type="ECO:0000259" key="3">
    <source>
        <dbReference type="PROSITE" id="PS51201"/>
    </source>
</evidence>
<dbReference type="GO" id="GO:0005886">
    <property type="term" value="C:plasma membrane"/>
    <property type="evidence" value="ECO:0007669"/>
    <property type="project" value="InterPro"/>
</dbReference>
<evidence type="ECO:0000313" key="4">
    <source>
        <dbReference type="EMBL" id="PDX59047.1"/>
    </source>
</evidence>
<dbReference type="RefSeq" id="WP_097776768.1">
    <property type="nucleotide sequence ID" value="NZ_NMTS02000102.1"/>
</dbReference>
<evidence type="ECO:0000256" key="2">
    <source>
        <dbReference type="ARBA" id="ARBA00022958"/>
    </source>
</evidence>
<keyword evidence="1" id="KW-0406">Ion transport</keyword>
<dbReference type="Gene3D" id="3.40.50.720">
    <property type="entry name" value="NAD(P)-binding Rossmann-like Domain"/>
    <property type="match status" value="1"/>
</dbReference>
<dbReference type="InterPro" id="IPR003148">
    <property type="entry name" value="RCK_N"/>
</dbReference>
<dbReference type="InterPro" id="IPR036291">
    <property type="entry name" value="NAD(P)-bd_dom_sf"/>
</dbReference>
<dbReference type="Proteomes" id="UP000220752">
    <property type="component" value="Unassembled WGS sequence"/>
</dbReference>
<name>A0A2A6ZT14_9FIRM</name>
<evidence type="ECO:0000256" key="1">
    <source>
        <dbReference type="ARBA" id="ARBA00022538"/>
    </source>
</evidence>
<dbReference type="PROSITE" id="PS51201">
    <property type="entry name" value="RCK_N"/>
    <property type="match status" value="1"/>
</dbReference>
<dbReference type="SUPFAM" id="SSF51735">
    <property type="entry name" value="NAD(P)-binding Rossmann-fold domains"/>
    <property type="match status" value="1"/>
</dbReference>
<accession>A0A2A6ZT14</accession>
<keyword evidence="1" id="KW-0633">Potassium transport</keyword>
<dbReference type="GO" id="GO:0015079">
    <property type="term" value="F:potassium ion transmembrane transporter activity"/>
    <property type="evidence" value="ECO:0007669"/>
    <property type="project" value="InterPro"/>
</dbReference>
<comment type="caution">
    <text evidence="4">The sequence shown here is derived from an EMBL/GenBank/DDBJ whole genome shotgun (WGS) entry which is preliminary data.</text>
</comment>
<gene>
    <name evidence="4" type="ORF">CGS46_03500</name>
</gene>
<organism evidence="4 5">
    <name type="scientific">Faecalibacterium langellae</name>
    <dbReference type="NCBI Taxonomy" id="3435293"/>
    <lineage>
        <taxon>Bacteria</taxon>
        <taxon>Bacillati</taxon>
        <taxon>Bacillota</taxon>
        <taxon>Clostridia</taxon>
        <taxon>Eubacteriales</taxon>
        <taxon>Oscillospiraceae</taxon>
        <taxon>Faecalibacterium</taxon>
    </lineage>
</organism>
<dbReference type="PRINTS" id="PR00335">
    <property type="entry name" value="KUPTAKETRKA"/>
</dbReference>
<evidence type="ECO:0000313" key="5">
    <source>
        <dbReference type="Proteomes" id="UP000220752"/>
    </source>
</evidence>
<keyword evidence="5" id="KW-1185">Reference proteome</keyword>
<dbReference type="Pfam" id="PF02254">
    <property type="entry name" value="TrkA_N"/>
    <property type="match status" value="1"/>
</dbReference>
<dbReference type="InterPro" id="IPR050721">
    <property type="entry name" value="Trk_Ktr_HKT_K-transport"/>
</dbReference>
<reference evidence="4 5" key="1">
    <citation type="journal article" date="2017" name="Front. Microbiol.">
        <title>New Insights into the Diversity of the Genus Faecalibacterium.</title>
        <authorList>
            <person name="Benevides L."/>
            <person name="Burman S."/>
            <person name="Martin R."/>
            <person name="Robert V."/>
            <person name="Thomas M."/>
            <person name="Miquel S."/>
            <person name="Chain F."/>
            <person name="Sokol H."/>
            <person name="Bermudez-Humaran L.G."/>
            <person name="Morrison M."/>
            <person name="Langella P."/>
            <person name="Azevedo V.A."/>
            <person name="Chatel J.M."/>
            <person name="Soares S."/>
        </authorList>
    </citation>
    <scope>NUCLEOTIDE SEQUENCE [LARGE SCALE GENOMIC DNA]</scope>
    <source>
        <strain evidence="5">CNCM I-4540</strain>
    </source>
</reference>
<dbReference type="AlphaFoldDB" id="A0A2A6ZT14"/>
<dbReference type="EMBL" id="NMTQ01000020">
    <property type="protein sequence ID" value="PDX59047.1"/>
    <property type="molecule type" value="Genomic_DNA"/>
</dbReference>
<protein>
    <submittedName>
        <fullName evidence="4">Potassium transporter TrkA</fullName>
    </submittedName>
</protein>
<sequence>MNILVIGCDQVGASLIRDLERIGHDISLIEKDPEQLKRLDAFDDYSFGGTALVGDPTDPDTLRQGGIDNCDAVAAVSEDDSVNLMAAQIAKSIFRREKVICRVSDPHLQVLYHKAYEIDTICPTVLTEQSVFRALAK</sequence>
<dbReference type="InterPro" id="IPR006036">
    <property type="entry name" value="K_uptake_TrkA"/>
</dbReference>
<proteinExistence type="predicted"/>
<keyword evidence="2" id="KW-0630">Potassium</keyword>